<dbReference type="GO" id="GO:0004252">
    <property type="term" value="F:serine-type endopeptidase activity"/>
    <property type="evidence" value="ECO:0007669"/>
    <property type="project" value="UniProtKB-UniRule"/>
</dbReference>
<dbReference type="PROSITE" id="PS51892">
    <property type="entry name" value="SUBTILASE"/>
    <property type="match status" value="1"/>
</dbReference>
<dbReference type="Proteomes" id="UP001370490">
    <property type="component" value="Unassembled WGS sequence"/>
</dbReference>
<evidence type="ECO:0000256" key="4">
    <source>
        <dbReference type="ARBA" id="ARBA00022801"/>
    </source>
</evidence>
<dbReference type="PROSITE" id="PS00136">
    <property type="entry name" value="SUBTILASE_ASP"/>
    <property type="match status" value="1"/>
</dbReference>
<keyword evidence="4 7" id="KW-0378">Hydrolase</keyword>
<evidence type="ECO:0000259" key="10">
    <source>
        <dbReference type="Pfam" id="PF00082"/>
    </source>
</evidence>
<dbReference type="InterPro" id="IPR041469">
    <property type="entry name" value="Subtilisin-like_FN3"/>
</dbReference>
<feature type="domain" description="Subtilisin-like protease fibronectin type-III" evidence="12">
    <location>
        <begin position="700"/>
        <end position="794"/>
    </location>
</feature>
<evidence type="ECO:0000256" key="5">
    <source>
        <dbReference type="ARBA" id="ARBA00022825"/>
    </source>
</evidence>
<dbReference type="InterPro" id="IPR037045">
    <property type="entry name" value="S8pro/Inhibitor_I9_sf"/>
</dbReference>
<evidence type="ECO:0000256" key="2">
    <source>
        <dbReference type="ARBA" id="ARBA00022670"/>
    </source>
</evidence>
<feature type="active site" description="Charge relay system" evidence="6 7">
    <location>
        <position position="164"/>
    </location>
</feature>
<dbReference type="PANTHER" id="PTHR10795">
    <property type="entry name" value="PROPROTEIN CONVERTASE SUBTILISIN/KEXIN"/>
    <property type="match status" value="1"/>
</dbReference>
<feature type="signal peptide" evidence="9">
    <location>
        <begin position="1"/>
        <end position="25"/>
    </location>
</feature>
<dbReference type="SUPFAM" id="SSF52743">
    <property type="entry name" value="Subtilisin-like"/>
    <property type="match status" value="1"/>
</dbReference>
<evidence type="ECO:0000256" key="9">
    <source>
        <dbReference type="SAM" id="SignalP"/>
    </source>
</evidence>
<feature type="domain" description="Inhibitor I9" evidence="11">
    <location>
        <begin position="66"/>
        <end position="129"/>
    </location>
</feature>
<feature type="active site" description="Charge relay system" evidence="6 7">
    <location>
        <position position="586"/>
    </location>
</feature>
<evidence type="ECO:0000256" key="3">
    <source>
        <dbReference type="ARBA" id="ARBA00022729"/>
    </source>
</evidence>
<dbReference type="InterPro" id="IPR023827">
    <property type="entry name" value="Peptidase_S8_Asp-AS"/>
</dbReference>
<dbReference type="AlphaFoldDB" id="A0AAN8ZCH3"/>
<feature type="active site" description="Charge relay system" evidence="6 7">
    <location>
        <position position="239"/>
    </location>
</feature>
<reference evidence="13 14" key="1">
    <citation type="submission" date="2023-12" db="EMBL/GenBank/DDBJ databases">
        <title>A high-quality genome assembly for Dillenia turbinata (Dilleniales).</title>
        <authorList>
            <person name="Chanderbali A."/>
        </authorList>
    </citation>
    <scope>NUCLEOTIDE SEQUENCE [LARGE SCALE GENOMIC DNA]</scope>
    <source>
        <strain evidence="13">LSX21</strain>
        <tissue evidence="13">Leaf</tissue>
    </source>
</reference>
<dbReference type="Gene3D" id="3.30.70.80">
    <property type="entry name" value="Peptidase S8 propeptide/proteinase inhibitor I9"/>
    <property type="match status" value="1"/>
</dbReference>
<keyword evidence="5 7" id="KW-0720">Serine protease</keyword>
<dbReference type="CDD" id="cd02120">
    <property type="entry name" value="PA_subtilisin_like"/>
    <property type="match status" value="1"/>
</dbReference>
<keyword evidence="3 9" id="KW-0732">Signal</keyword>
<dbReference type="EMBL" id="JBAMMX010000010">
    <property type="protein sequence ID" value="KAK6932777.1"/>
    <property type="molecule type" value="Genomic_DNA"/>
</dbReference>
<dbReference type="PROSITE" id="PS00138">
    <property type="entry name" value="SUBTILASE_SER"/>
    <property type="match status" value="1"/>
</dbReference>
<keyword evidence="14" id="KW-1185">Reference proteome</keyword>
<dbReference type="Pfam" id="PF05922">
    <property type="entry name" value="Inhibitor_I9"/>
    <property type="match status" value="1"/>
</dbReference>
<protein>
    <submittedName>
        <fullName evidence="13">Subtilisin-like protease, fibronectin type-III domain</fullName>
    </submittedName>
</protein>
<dbReference type="InterPro" id="IPR015500">
    <property type="entry name" value="Peptidase_S8_subtilisin-rel"/>
</dbReference>
<keyword evidence="2 7" id="KW-0645">Protease</keyword>
<dbReference type="InterPro" id="IPR045051">
    <property type="entry name" value="SBT"/>
</dbReference>
<dbReference type="InterPro" id="IPR036852">
    <property type="entry name" value="Peptidase_S8/S53_dom_sf"/>
</dbReference>
<dbReference type="Gene3D" id="3.40.50.200">
    <property type="entry name" value="Peptidase S8/S53 domain"/>
    <property type="match status" value="1"/>
</dbReference>
<dbReference type="Gene3D" id="2.60.40.2310">
    <property type="match status" value="1"/>
</dbReference>
<evidence type="ECO:0000259" key="12">
    <source>
        <dbReference type="Pfam" id="PF17766"/>
    </source>
</evidence>
<proteinExistence type="inferred from homology"/>
<comment type="similarity">
    <text evidence="1 7 8">Belongs to the peptidase S8 family.</text>
</comment>
<dbReference type="Gene3D" id="3.50.30.30">
    <property type="match status" value="1"/>
</dbReference>
<comment type="caution">
    <text evidence="13">The sequence shown here is derived from an EMBL/GenBank/DDBJ whole genome shotgun (WGS) entry which is preliminary data.</text>
</comment>
<evidence type="ECO:0000256" key="1">
    <source>
        <dbReference type="ARBA" id="ARBA00011073"/>
    </source>
</evidence>
<evidence type="ECO:0000256" key="6">
    <source>
        <dbReference type="PIRSR" id="PIRSR615500-1"/>
    </source>
</evidence>
<dbReference type="InterPro" id="IPR022398">
    <property type="entry name" value="Peptidase_S8_His-AS"/>
</dbReference>
<evidence type="ECO:0000313" key="14">
    <source>
        <dbReference type="Proteomes" id="UP001370490"/>
    </source>
</evidence>
<sequence>MADQACLQAALIYAVLHLLLHVVSCSSEVRAIYLVLAEGEPVAFLGGLNTLKANQVPAREAISKAHAKKLVDNHDQLLRSTLESRSYDKLYSFTHILNGFAVHTTPSQAKKLKYAPGVTLLEKDRGVRTMTTHTPQFLHLPEGIWAQQGGERNAGEGIVIGFIDTGINPYHPSFAYDPNNTFTWKVGRFMGACEAGPMFPRSACNGKIISARFFAAGAQAAATLNPSIDFLSPFDAVGHGSHVASTAAGNPDVPVVQNGFFYGRATGMAPRARIAVYKAIYPSIGTLADVVSAIDQALLPSNCIFHKYQQDSFVFEIALLFARRAGVFVVQAAGNQGPFPSTVISFSPWVVGVASCDTDRIYPGTLVLGNGQKIGGIGLSGPTFGEESFQYKLVLAKDAIKAIGTFPRTPEYIEECQYPEAFDPAIVQASIVICTFSSGFFNGTSSVTAIINTANVLGFMGFMLLANPTYGDFISEPIPLPIPGIMIPRVADSQQTVRYPSGLVTAFGGRAFIGEGRIASFTARAPVVSRFSSRGPDITDRYKNQTDVLKPDILAPGHQVWAAWSPTSVLDPILAGYNYALLSGTSMAAPHIAGIAAVIKQYNPTWTPSMIASAMATTATKYDNQREPMMAAGSDVGSMYPATPFDFGSGLVNALQATDPGLVFPSEYIGFICALPNVDPATIKDITGELCNRRFVYLSDLNLPSVTITALNGSRMVRRTVKNAGNRTETYLCSVFPPNGTVVQLSPTWFSIVPLGLQVLEIQLNVTQTLDDFSFGEVVLTGSLDHVVRIPLSVLPTLTS</sequence>
<feature type="domain" description="Peptidase S8/S53" evidence="10">
    <location>
        <begin position="155"/>
        <end position="625"/>
    </location>
</feature>
<evidence type="ECO:0000256" key="8">
    <source>
        <dbReference type="RuleBase" id="RU003355"/>
    </source>
</evidence>
<evidence type="ECO:0000259" key="11">
    <source>
        <dbReference type="Pfam" id="PF05922"/>
    </source>
</evidence>
<feature type="chain" id="PRO_5043007960" evidence="9">
    <location>
        <begin position="26"/>
        <end position="800"/>
    </location>
</feature>
<dbReference type="Pfam" id="PF00082">
    <property type="entry name" value="Peptidase_S8"/>
    <property type="match status" value="1"/>
</dbReference>
<dbReference type="InterPro" id="IPR000209">
    <property type="entry name" value="Peptidase_S8/S53_dom"/>
</dbReference>
<name>A0AAN8ZCH3_9MAGN</name>
<evidence type="ECO:0000313" key="13">
    <source>
        <dbReference type="EMBL" id="KAK6932777.1"/>
    </source>
</evidence>
<dbReference type="Pfam" id="PF17766">
    <property type="entry name" value="fn3_6"/>
    <property type="match status" value="1"/>
</dbReference>
<gene>
    <name evidence="13" type="ORF">RJ641_002401</name>
</gene>
<dbReference type="PRINTS" id="PR00723">
    <property type="entry name" value="SUBTILISIN"/>
</dbReference>
<accession>A0AAN8ZCH3</accession>
<organism evidence="13 14">
    <name type="scientific">Dillenia turbinata</name>
    <dbReference type="NCBI Taxonomy" id="194707"/>
    <lineage>
        <taxon>Eukaryota</taxon>
        <taxon>Viridiplantae</taxon>
        <taxon>Streptophyta</taxon>
        <taxon>Embryophyta</taxon>
        <taxon>Tracheophyta</taxon>
        <taxon>Spermatophyta</taxon>
        <taxon>Magnoliopsida</taxon>
        <taxon>eudicotyledons</taxon>
        <taxon>Gunneridae</taxon>
        <taxon>Pentapetalae</taxon>
        <taxon>Dilleniales</taxon>
        <taxon>Dilleniaceae</taxon>
        <taxon>Dillenia</taxon>
    </lineage>
</organism>
<evidence type="ECO:0000256" key="7">
    <source>
        <dbReference type="PROSITE-ProRule" id="PRU01240"/>
    </source>
</evidence>
<dbReference type="PROSITE" id="PS00137">
    <property type="entry name" value="SUBTILASE_HIS"/>
    <property type="match status" value="1"/>
</dbReference>
<dbReference type="GO" id="GO:0006508">
    <property type="term" value="P:proteolysis"/>
    <property type="evidence" value="ECO:0007669"/>
    <property type="project" value="UniProtKB-KW"/>
</dbReference>
<dbReference type="InterPro" id="IPR010259">
    <property type="entry name" value="S8pro/Inhibitor_I9"/>
</dbReference>
<dbReference type="InterPro" id="IPR023828">
    <property type="entry name" value="Peptidase_S8_Ser-AS"/>
</dbReference>